<proteinExistence type="predicted"/>
<comment type="caution">
    <text evidence="2">The sequence shown here is derived from an EMBL/GenBank/DDBJ whole genome shotgun (WGS) entry which is preliminary data.</text>
</comment>
<dbReference type="SUPFAM" id="SSF52540">
    <property type="entry name" value="P-loop containing nucleoside triphosphate hydrolases"/>
    <property type="match status" value="1"/>
</dbReference>
<dbReference type="RefSeq" id="WP_207859194.1">
    <property type="nucleotide sequence ID" value="NZ_JAFREP010000011.1"/>
</dbReference>
<keyword evidence="1" id="KW-0175">Coiled coil</keyword>
<dbReference type="Proteomes" id="UP000664417">
    <property type="component" value="Unassembled WGS sequence"/>
</dbReference>
<sequence length="646" mass="73779">MNRWNIRYIHLFSRDGRRLDLELKTGEVNVVCGASNTGKSALIEIIDYTIGSSRCKIPDYIRRATSWVATTWVKNDQEVLLARKIPPRTRKTSEDCLFRTGDLSELTTDGKELTPNANCEGLLNQFAQVLGLGTMVTEQSWGKEAKAIGPRSFAPFLFQSSGVITNPSILLRGLEGSKRQYIIDCFPYHVGAVDEKSVELLEKLRRRRRQKKSLMREVLNNELLVSNRTSRAETLVTESVELGLIDPSYMEVDTDTKIIALSKLQEWTSSPEKVEEDSQLAAFYLKEEETVKKIAQLRSRLRAANEMINASDNFGGSVRKQKKRLESIELFRDFESIHECPFCGSSDEQDVDCEMNQLREALDKLQNELKTVGKGRPRLDSYIRELQSEIEQETQILKGIRANIEAIVRERENLMKELALDARRNRVIGRVSLFLESSKGSSRGINLQGELDSIRREISDLENLVGRDVLDDALQEARARINHFATELLAELPMAGHYRDNTASINYRNLEVSLIAPSRAIPMEDLGSDENWLSLHLAFALSFHRLFEERERPIPGVLVLDQVSRPYYAEESAKEESDLTSADKKAVRQYIHFLFSEVSRREGLQILLLEHARLLDDDVYRNSIVREWEVDDGLIPSDWPLDESKK</sequence>
<dbReference type="Gene3D" id="3.40.50.300">
    <property type="entry name" value="P-loop containing nucleotide triphosphate hydrolases"/>
    <property type="match status" value="1"/>
</dbReference>
<keyword evidence="3" id="KW-1185">Reference proteome</keyword>
<gene>
    <name evidence="2" type="ORF">J3U88_12945</name>
</gene>
<dbReference type="EMBL" id="JAFREP010000011">
    <property type="protein sequence ID" value="MBO1319373.1"/>
    <property type="molecule type" value="Genomic_DNA"/>
</dbReference>
<name>A0A8J7QJJ0_9BACT</name>
<protein>
    <submittedName>
        <fullName evidence="2">DUF3732 domain-containing protein</fullName>
    </submittedName>
</protein>
<feature type="coiled-coil region" evidence="1">
    <location>
        <begin position="348"/>
        <end position="417"/>
    </location>
</feature>
<dbReference type="InterPro" id="IPR027417">
    <property type="entry name" value="P-loop_NTPase"/>
</dbReference>
<accession>A0A8J7QJJ0</accession>
<reference evidence="2" key="1">
    <citation type="submission" date="2021-03" db="EMBL/GenBank/DDBJ databases">
        <authorList>
            <person name="Wang G."/>
        </authorList>
    </citation>
    <scope>NUCLEOTIDE SEQUENCE</scope>
    <source>
        <strain evidence="2">KCTC 12899</strain>
    </source>
</reference>
<organism evidence="2 3">
    <name type="scientific">Acanthopleuribacter pedis</name>
    <dbReference type="NCBI Taxonomy" id="442870"/>
    <lineage>
        <taxon>Bacteria</taxon>
        <taxon>Pseudomonadati</taxon>
        <taxon>Acidobacteriota</taxon>
        <taxon>Holophagae</taxon>
        <taxon>Acanthopleuribacterales</taxon>
        <taxon>Acanthopleuribacteraceae</taxon>
        <taxon>Acanthopleuribacter</taxon>
    </lineage>
</organism>
<dbReference type="Pfam" id="PF12532">
    <property type="entry name" value="DUF3732"/>
    <property type="match status" value="1"/>
</dbReference>
<evidence type="ECO:0000313" key="3">
    <source>
        <dbReference type="Proteomes" id="UP000664417"/>
    </source>
</evidence>
<dbReference type="InterPro" id="IPR022205">
    <property type="entry name" value="DUF3732"/>
</dbReference>
<evidence type="ECO:0000256" key="1">
    <source>
        <dbReference type="SAM" id="Coils"/>
    </source>
</evidence>
<dbReference type="AlphaFoldDB" id="A0A8J7QJJ0"/>
<evidence type="ECO:0000313" key="2">
    <source>
        <dbReference type="EMBL" id="MBO1319373.1"/>
    </source>
</evidence>